<reference evidence="1" key="1">
    <citation type="submission" date="2021-06" db="EMBL/GenBank/DDBJ databases">
        <authorList>
            <person name="Hodson N. C."/>
            <person name="Mongue J. A."/>
            <person name="Jaron S. K."/>
        </authorList>
    </citation>
    <scope>NUCLEOTIDE SEQUENCE</scope>
</reference>
<organism evidence="1 2">
    <name type="scientific">Allacma fusca</name>
    <dbReference type="NCBI Taxonomy" id="39272"/>
    <lineage>
        <taxon>Eukaryota</taxon>
        <taxon>Metazoa</taxon>
        <taxon>Ecdysozoa</taxon>
        <taxon>Arthropoda</taxon>
        <taxon>Hexapoda</taxon>
        <taxon>Collembola</taxon>
        <taxon>Symphypleona</taxon>
        <taxon>Sminthuridae</taxon>
        <taxon>Allacma</taxon>
    </lineage>
</organism>
<keyword evidence="2" id="KW-1185">Reference proteome</keyword>
<evidence type="ECO:0000313" key="2">
    <source>
        <dbReference type="Proteomes" id="UP000708208"/>
    </source>
</evidence>
<evidence type="ECO:0000313" key="1">
    <source>
        <dbReference type="EMBL" id="CAG7785321.1"/>
    </source>
</evidence>
<gene>
    <name evidence="1" type="ORF">AFUS01_LOCUS23953</name>
</gene>
<name>A0A8J2P299_9HEXA</name>
<feature type="non-terminal residue" evidence="1">
    <location>
        <position position="1"/>
    </location>
</feature>
<protein>
    <submittedName>
        <fullName evidence="1">Uncharacterized protein</fullName>
    </submittedName>
</protein>
<dbReference type="Proteomes" id="UP000708208">
    <property type="component" value="Unassembled WGS sequence"/>
</dbReference>
<proteinExistence type="predicted"/>
<dbReference type="EMBL" id="CAJVCH010293829">
    <property type="protein sequence ID" value="CAG7785321.1"/>
    <property type="molecule type" value="Genomic_DNA"/>
</dbReference>
<comment type="caution">
    <text evidence="1">The sequence shown here is derived from an EMBL/GenBank/DDBJ whole genome shotgun (WGS) entry which is preliminary data.</text>
</comment>
<sequence>KNPLIREAYTIFTKYISQKVSSTQDLLSSASTICSKNKISICSYKKCSHPFQGSICCWCTGHWRELPNVEEEQQ</sequence>
<dbReference type="AlphaFoldDB" id="A0A8J2P299"/>
<accession>A0A8J2P299</accession>